<dbReference type="GO" id="GO:0072354">
    <property type="term" value="F:histone H3T3 kinase activity"/>
    <property type="evidence" value="ECO:0007669"/>
    <property type="project" value="TreeGrafter"/>
</dbReference>
<dbReference type="PANTHER" id="PTHR24419">
    <property type="entry name" value="INTERLEUKIN-1 RECEPTOR-ASSOCIATED KINASE"/>
    <property type="match status" value="1"/>
</dbReference>
<accession>X0ZML9</accession>
<dbReference type="GO" id="GO:0005737">
    <property type="term" value="C:cytoplasm"/>
    <property type="evidence" value="ECO:0007669"/>
    <property type="project" value="TreeGrafter"/>
</dbReference>
<reference evidence="2" key="1">
    <citation type="journal article" date="2014" name="Front. Microbiol.">
        <title>High frequency of phylogenetically diverse reductive dehalogenase-homologous genes in deep subseafloor sedimentary metagenomes.</title>
        <authorList>
            <person name="Kawai M."/>
            <person name="Futagami T."/>
            <person name="Toyoda A."/>
            <person name="Takaki Y."/>
            <person name="Nishi S."/>
            <person name="Hori S."/>
            <person name="Arai W."/>
            <person name="Tsubouchi T."/>
            <person name="Morono Y."/>
            <person name="Uchiyama I."/>
            <person name="Ito T."/>
            <person name="Fujiyama A."/>
            <person name="Inagaki F."/>
            <person name="Takami H."/>
        </authorList>
    </citation>
    <scope>NUCLEOTIDE SEQUENCE</scope>
    <source>
        <strain evidence="2">Expedition CK06-06</strain>
    </source>
</reference>
<feature type="domain" description="Protein kinase" evidence="1">
    <location>
        <begin position="84"/>
        <end position="278"/>
    </location>
</feature>
<evidence type="ECO:0000313" key="2">
    <source>
        <dbReference type="EMBL" id="GAG70960.1"/>
    </source>
</evidence>
<dbReference type="GO" id="GO:0005634">
    <property type="term" value="C:nucleus"/>
    <property type="evidence" value="ECO:0007669"/>
    <property type="project" value="TreeGrafter"/>
</dbReference>
<sequence length="278" mass="31944">MDIIKASSAKEISQLGVIHMSACPPHYQNLLYEKSETPDGDKLESLKGKIFNYNNLEAISCAVFSLFYHKLDYYSNNFLFRQYIHNMKKIGEGVNGIVISVDFENTRNLFLLKGSTKEDLSHELSVGLNVANLTRREIPNFAFVYGGFDCEPFIDSDNPINICGIGEDKIKYVMYEYIDSSVTLAEFIATNSRIEDVISLYIQAILSVLYANQRFKFTHYDLHDQNVLVRDVSQDSFQIKYSYKSIDYYVKSWNIATIIDYGLSYYEKDGESRTSHTV</sequence>
<dbReference type="PANTHER" id="PTHR24419:SF18">
    <property type="entry name" value="SERINE_THREONINE-PROTEIN KINASE HASPIN"/>
    <property type="match status" value="1"/>
</dbReference>
<name>X0ZML9_9ZZZZ</name>
<dbReference type="PROSITE" id="PS50011">
    <property type="entry name" value="PROTEIN_KINASE_DOM"/>
    <property type="match status" value="1"/>
</dbReference>
<organism evidence="2">
    <name type="scientific">marine sediment metagenome</name>
    <dbReference type="NCBI Taxonomy" id="412755"/>
    <lineage>
        <taxon>unclassified sequences</taxon>
        <taxon>metagenomes</taxon>
        <taxon>ecological metagenomes</taxon>
    </lineage>
</organism>
<dbReference type="GO" id="GO:0035556">
    <property type="term" value="P:intracellular signal transduction"/>
    <property type="evidence" value="ECO:0007669"/>
    <property type="project" value="TreeGrafter"/>
</dbReference>
<feature type="non-terminal residue" evidence="2">
    <location>
        <position position="278"/>
    </location>
</feature>
<dbReference type="AlphaFoldDB" id="X0ZML9"/>
<gene>
    <name evidence="2" type="ORF">S01H4_11150</name>
</gene>
<dbReference type="Gene3D" id="1.10.510.10">
    <property type="entry name" value="Transferase(Phosphotransferase) domain 1"/>
    <property type="match status" value="1"/>
</dbReference>
<dbReference type="InterPro" id="IPR011009">
    <property type="entry name" value="Kinase-like_dom_sf"/>
</dbReference>
<dbReference type="GO" id="GO:0000278">
    <property type="term" value="P:mitotic cell cycle"/>
    <property type="evidence" value="ECO:0007669"/>
    <property type="project" value="TreeGrafter"/>
</dbReference>
<proteinExistence type="predicted"/>
<dbReference type="InterPro" id="IPR000719">
    <property type="entry name" value="Prot_kinase_dom"/>
</dbReference>
<evidence type="ECO:0000259" key="1">
    <source>
        <dbReference type="PROSITE" id="PS50011"/>
    </source>
</evidence>
<dbReference type="GO" id="GO:0005524">
    <property type="term" value="F:ATP binding"/>
    <property type="evidence" value="ECO:0007669"/>
    <property type="project" value="InterPro"/>
</dbReference>
<protein>
    <recommendedName>
        <fullName evidence="1">Protein kinase domain-containing protein</fullName>
    </recommendedName>
</protein>
<dbReference type="SUPFAM" id="SSF56112">
    <property type="entry name" value="Protein kinase-like (PK-like)"/>
    <property type="match status" value="1"/>
</dbReference>
<dbReference type="EMBL" id="BART01004448">
    <property type="protein sequence ID" value="GAG70960.1"/>
    <property type="molecule type" value="Genomic_DNA"/>
</dbReference>
<comment type="caution">
    <text evidence="2">The sequence shown here is derived from an EMBL/GenBank/DDBJ whole genome shotgun (WGS) entry which is preliminary data.</text>
</comment>